<keyword evidence="7 8" id="KW-0472">Membrane</keyword>
<evidence type="ECO:0000256" key="4">
    <source>
        <dbReference type="ARBA" id="ARBA00022475"/>
    </source>
</evidence>
<dbReference type="InterPro" id="IPR004776">
    <property type="entry name" value="Mem_transp_PIN-like"/>
</dbReference>
<keyword evidence="4" id="KW-1003">Cell membrane</keyword>
<dbReference type="AlphaFoldDB" id="E3H9M8"/>
<gene>
    <name evidence="9" type="ordered locus">Ilyop_1644</name>
</gene>
<feature type="transmembrane region" description="Helical" evidence="8">
    <location>
        <begin position="124"/>
        <end position="146"/>
    </location>
</feature>
<dbReference type="GO" id="GO:0005886">
    <property type="term" value="C:plasma membrane"/>
    <property type="evidence" value="ECO:0007669"/>
    <property type="project" value="UniProtKB-SubCell"/>
</dbReference>
<dbReference type="InterPro" id="IPR038770">
    <property type="entry name" value="Na+/solute_symporter_sf"/>
</dbReference>
<keyword evidence="5 8" id="KW-0812">Transmembrane</keyword>
<evidence type="ECO:0000256" key="7">
    <source>
        <dbReference type="ARBA" id="ARBA00023136"/>
    </source>
</evidence>
<dbReference type="KEGG" id="ipo:Ilyop_1644"/>
<dbReference type="PANTHER" id="PTHR36838">
    <property type="entry name" value="AUXIN EFFLUX CARRIER FAMILY PROTEIN"/>
    <property type="match status" value="1"/>
</dbReference>
<feature type="transmembrane region" description="Helical" evidence="8">
    <location>
        <begin position="167"/>
        <end position="189"/>
    </location>
</feature>
<feature type="transmembrane region" description="Helical" evidence="8">
    <location>
        <begin position="65"/>
        <end position="84"/>
    </location>
</feature>
<evidence type="ECO:0000256" key="3">
    <source>
        <dbReference type="ARBA" id="ARBA00022448"/>
    </source>
</evidence>
<keyword evidence="3" id="KW-0813">Transport</keyword>
<name>E3H9M8_ILYPC</name>
<dbReference type="Gene3D" id="1.20.1530.20">
    <property type="match status" value="1"/>
</dbReference>
<comment type="similarity">
    <text evidence="2">Belongs to the auxin efflux carrier (TC 2.A.69) family.</text>
</comment>
<evidence type="ECO:0000256" key="2">
    <source>
        <dbReference type="ARBA" id="ARBA00010145"/>
    </source>
</evidence>
<dbReference type="RefSeq" id="WP_013388084.1">
    <property type="nucleotide sequence ID" value="NC_014632.1"/>
</dbReference>
<dbReference type="Proteomes" id="UP000006875">
    <property type="component" value="Chromosome"/>
</dbReference>
<evidence type="ECO:0000256" key="6">
    <source>
        <dbReference type="ARBA" id="ARBA00022989"/>
    </source>
</evidence>
<dbReference type="GO" id="GO:0055085">
    <property type="term" value="P:transmembrane transport"/>
    <property type="evidence" value="ECO:0007669"/>
    <property type="project" value="InterPro"/>
</dbReference>
<dbReference type="OrthoDB" id="9810457at2"/>
<proteinExistence type="inferred from homology"/>
<reference evidence="9 10" key="1">
    <citation type="journal article" date="2010" name="Stand. Genomic Sci.">
        <title>Complete genome sequence of Ilyobacter polytropus type strain (CuHbu1).</title>
        <authorList>
            <person name="Sikorski J."/>
            <person name="Chertkov O."/>
            <person name="Lapidus A."/>
            <person name="Nolan M."/>
            <person name="Lucas S."/>
            <person name="Del Rio T.G."/>
            <person name="Tice H."/>
            <person name="Cheng J.F."/>
            <person name="Tapia R."/>
            <person name="Han C."/>
            <person name="Goodwin L."/>
            <person name="Pitluck S."/>
            <person name="Liolios K."/>
            <person name="Ivanova N."/>
            <person name="Mavromatis K."/>
            <person name="Mikhailova N."/>
            <person name="Pati A."/>
            <person name="Chen A."/>
            <person name="Palaniappan K."/>
            <person name="Land M."/>
            <person name="Hauser L."/>
            <person name="Chang Y.J."/>
            <person name="Jeffries C.D."/>
            <person name="Brambilla E."/>
            <person name="Yasawong M."/>
            <person name="Rohde M."/>
            <person name="Pukall R."/>
            <person name="Spring S."/>
            <person name="Goker M."/>
            <person name="Woyke T."/>
            <person name="Bristow J."/>
            <person name="Eisen J.A."/>
            <person name="Markowitz V."/>
            <person name="Hugenholtz P."/>
            <person name="Kyrpides N.C."/>
            <person name="Klenk H.P."/>
        </authorList>
    </citation>
    <scope>NUCLEOTIDE SEQUENCE [LARGE SCALE GENOMIC DNA]</scope>
    <source>
        <strain evidence="10">ATCC 51220 / DSM 2926 / LMG 16218 / CuHBu1</strain>
    </source>
</reference>
<dbReference type="eggNOG" id="COG0679">
    <property type="taxonomic scope" value="Bacteria"/>
</dbReference>
<evidence type="ECO:0000256" key="8">
    <source>
        <dbReference type="SAM" id="Phobius"/>
    </source>
</evidence>
<organism evidence="9 10">
    <name type="scientific">Ilyobacter polytropus (strain ATCC 51220 / DSM 2926 / LMG 16218 / CuHBu1)</name>
    <dbReference type="NCBI Taxonomy" id="572544"/>
    <lineage>
        <taxon>Bacteria</taxon>
        <taxon>Fusobacteriati</taxon>
        <taxon>Fusobacteriota</taxon>
        <taxon>Fusobacteriia</taxon>
        <taxon>Fusobacteriales</taxon>
        <taxon>Fusobacteriaceae</taxon>
        <taxon>Ilyobacter</taxon>
    </lineage>
</organism>
<evidence type="ECO:0000313" key="10">
    <source>
        <dbReference type="Proteomes" id="UP000006875"/>
    </source>
</evidence>
<evidence type="ECO:0000256" key="5">
    <source>
        <dbReference type="ARBA" id="ARBA00022692"/>
    </source>
</evidence>
<sequence>MILIFKILLPIFAIIFIGFYSGKKKFINKNISKELGDLIMNISLPALLLTSTSKIKAEVLFNAQVLLGFAICLIIIYLATYFIYRFSLKKNNRISALASLTTSQPNISFMGIIILLKLYGEESIVLIILSNLVVSFILMPLTLSLLDEKKNNKKTIKGILVKIKKTILTPIVIGPILGIILSLFNITIFEELDSILIYLGDIAPGLSLFTMGLTMSANKIIFNREILIQVLIKNIIAPGLMVFVALILNIGETIVGGLVILASLPPASTSTMFSLKYNVYKTETSSAVLLGTVSSLITVGIFIIAYQ</sequence>
<evidence type="ECO:0000256" key="1">
    <source>
        <dbReference type="ARBA" id="ARBA00004651"/>
    </source>
</evidence>
<dbReference type="PANTHER" id="PTHR36838:SF1">
    <property type="entry name" value="SLR1864 PROTEIN"/>
    <property type="match status" value="1"/>
</dbReference>
<dbReference type="STRING" id="572544.Ilyop_1644"/>
<comment type="subcellular location">
    <subcellularLocation>
        <location evidence="1">Cell membrane</location>
        <topology evidence="1">Multi-pass membrane protein</topology>
    </subcellularLocation>
</comment>
<keyword evidence="6 8" id="KW-1133">Transmembrane helix</keyword>
<dbReference type="EMBL" id="CP002281">
    <property type="protein sequence ID" value="ADO83417.1"/>
    <property type="molecule type" value="Genomic_DNA"/>
</dbReference>
<feature type="transmembrane region" description="Helical" evidence="8">
    <location>
        <begin position="6"/>
        <end position="23"/>
    </location>
</feature>
<feature type="transmembrane region" description="Helical" evidence="8">
    <location>
        <begin position="287"/>
        <end position="306"/>
    </location>
</feature>
<keyword evidence="10" id="KW-1185">Reference proteome</keyword>
<accession>E3H9M8</accession>
<dbReference type="Pfam" id="PF03547">
    <property type="entry name" value="Mem_trans"/>
    <property type="match status" value="1"/>
</dbReference>
<feature type="transmembrane region" description="Helical" evidence="8">
    <location>
        <begin position="96"/>
        <end position="118"/>
    </location>
</feature>
<evidence type="ECO:0000313" key="9">
    <source>
        <dbReference type="EMBL" id="ADO83417.1"/>
    </source>
</evidence>
<protein>
    <submittedName>
        <fullName evidence="9">Auxin Efflux Carrier</fullName>
    </submittedName>
</protein>
<dbReference type="HOGENOM" id="CLU_056175_2_1_0"/>
<feature type="transmembrane region" description="Helical" evidence="8">
    <location>
        <begin position="195"/>
        <end position="214"/>
    </location>
</feature>